<dbReference type="Proteomes" id="UP000194860">
    <property type="component" value="Unassembled WGS sequence"/>
</dbReference>
<organism evidence="2 3">
    <name type="scientific">Bacillus thuringiensis serovar navarrensis</name>
    <dbReference type="NCBI Taxonomy" id="339658"/>
    <lineage>
        <taxon>Bacteria</taxon>
        <taxon>Bacillati</taxon>
        <taxon>Bacillota</taxon>
        <taxon>Bacilli</taxon>
        <taxon>Bacillales</taxon>
        <taxon>Bacillaceae</taxon>
        <taxon>Bacillus</taxon>
        <taxon>Bacillus cereus group</taxon>
    </lineage>
</organism>
<dbReference type="InterPro" id="IPR025377">
    <property type="entry name" value="DUF4367"/>
</dbReference>
<dbReference type="AlphaFoldDB" id="A0A243ADI9"/>
<dbReference type="InterPro" id="IPR052944">
    <property type="entry name" value="Sporulation_related"/>
</dbReference>
<accession>A0A243ADI9</accession>
<evidence type="ECO:0000259" key="1">
    <source>
        <dbReference type="Pfam" id="PF14285"/>
    </source>
</evidence>
<dbReference type="EMBL" id="NFDG01000110">
    <property type="protein sequence ID" value="OTY17012.1"/>
    <property type="molecule type" value="Genomic_DNA"/>
</dbReference>
<sequence length="159" mass="18326">MRSLGKIVLLLTLFVTVLYTEPTFAKTESNVKISLAEMKRKAEFKVLVPRELSQNWSLVMKTYPSKKTNRINKVRLTYIDKALKNYMMLGIEQRKAHESDITSRGTKVQTNKYKGRFEAWEGGSPKGGILRWIQNGTYVEMNSSNLTKKEMIQLAKSMQ</sequence>
<dbReference type="Pfam" id="PF14285">
    <property type="entry name" value="DUF4367"/>
    <property type="match status" value="1"/>
</dbReference>
<reference evidence="2 3" key="1">
    <citation type="submission" date="2016-10" db="EMBL/GenBank/DDBJ databases">
        <title>Comparative genomics of Bacillus thuringiensis reveals a path to pathogens against multiple invertebrate hosts.</title>
        <authorList>
            <person name="Zheng J."/>
            <person name="Gao Q."/>
            <person name="Liu H."/>
            <person name="Peng D."/>
            <person name="Ruan L."/>
            <person name="Sun M."/>
        </authorList>
    </citation>
    <scope>NUCLEOTIDE SEQUENCE [LARGE SCALE GENOMIC DNA]</scope>
    <source>
        <strain evidence="2">BGSC 4BM1</strain>
    </source>
</reference>
<dbReference type="RefSeq" id="WP_088032082.1">
    <property type="nucleotide sequence ID" value="NZ_NFDG01000110.1"/>
</dbReference>
<gene>
    <name evidence="2" type="ORF">BK732_13330</name>
</gene>
<protein>
    <submittedName>
        <fullName evidence="2">DUF4367 domain-containing protein</fullName>
    </submittedName>
</protein>
<name>A0A243ADI9_BACTU</name>
<feature type="domain" description="DUF4367" evidence="1">
    <location>
        <begin position="61"/>
        <end position="158"/>
    </location>
</feature>
<comment type="caution">
    <text evidence="2">The sequence shown here is derived from an EMBL/GenBank/DDBJ whole genome shotgun (WGS) entry which is preliminary data.</text>
</comment>
<proteinExistence type="predicted"/>
<evidence type="ECO:0000313" key="3">
    <source>
        <dbReference type="Proteomes" id="UP000194860"/>
    </source>
</evidence>
<dbReference type="PANTHER" id="PTHR37507">
    <property type="entry name" value="SPORULATION PROTEIN YDCC"/>
    <property type="match status" value="1"/>
</dbReference>
<evidence type="ECO:0000313" key="2">
    <source>
        <dbReference type="EMBL" id="OTY17012.1"/>
    </source>
</evidence>
<dbReference type="PANTHER" id="PTHR37507:SF2">
    <property type="entry name" value="SPORULATION PROTEIN YDCC"/>
    <property type="match status" value="1"/>
</dbReference>